<dbReference type="Proteomes" id="UP000515140">
    <property type="component" value="Unplaced"/>
</dbReference>
<feature type="chain" id="PRO_5028354911" evidence="4">
    <location>
        <begin position="22"/>
        <end position="566"/>
    </location>
</feature>
<evidence type="ECO:0000313" key="7">
    <source>
        <dbReference type="RefSeq" id="XP_020857197.1"/>
    </source>
</evidence>
<keyword evidence="6" id="KW-1185">Reference proteome</keyword>
<sequence>MARLLLWAGLALLLQLQLGTAFKLVCYLTSWAQYRPSPAFLFPEDLDPYLCTHLVYAFASMQNNRITPTERNDEEKMYPQLKSLKERNKELHILLSIGGWYFGTNRFTRMLSTFENRQTFIFSVTDFLRKHDFDGLDLFFQYPTFRGSPKEDRGRFTSLIQELVVAFRNEAQATKRNRLLLTAAVSGDHNIINHAYDVSTIARLLDYISVLTYDFHGSWEVVTGHNSPLYGRNWENNKVDYLNCEVAMKIWKKKGAPPEKLIMGFPAYGRTFDILSSNHGVGAPAFGPSSPGNYTQESGFLAYYEICPFLKGATIQWIKEQKVSYAYKKSDWVGYDDVYSFISKAWFIKDENYGGAMVWSLDLDDFSGSFCGQGPFPLVKALKDALLTSSTVPLTLPSLTSFQTFPDVSTSTPGGKTSQRKIQAPLTITSYALEESPNPTSSSNSQNAFKVNLFISQLLKKTSSAARNTAIPSVGSSPPQTTPILETTTQAPDTPSTVPVDESSSPVSSTVSSNNFLTLEGTTQAPDTPSTVPVDESGSPVSSTFPSNNFSTFIPLPQTINQDISL</sequence>
<protein>
    <submittedName>
        <fullName evidence="7">Chitinase-3-like protein 2 isoform X1</fullName>
    </submittedName>
</protein>
<dbReference type="Gene3D" id="3.10.50.10">
    <property type="match status" value="1"/>
</dbReference>
<feature type="compositionally biased region" description="Low complexity" evidence="3">
    <location>
        <begin position="539"/>
        <end position="552"/>
    </location>
</feature>
<dbReference type="InParanoid" id="A0A6P5LGI2"/>
<feature type="signal peptide" evidence="4">
    <location>
        <begin position="1"/>
        <end position="21"/>
    </location>
</feature>
<evidence type="ECO:0000256" key="1">
    <source>
        <dbReference type="ARBA" id="ARBA00022729"/>
    </source>
</evidence>
<gene>
    <name evidence="7" type="primary">LOC110218693</name>
</gene>
<accession>A0A6P5LGI2</accession>
<feature type="compositionally biased region" description="Polar residues" evidence="3">
    <location>
        <begin position="514"/>
        <end position="531"/>
    </location>
</feature>
<dbReference type="GeneID" id="110218693"/>
<dbReference type="SUPFAM" id="SSF51445">
    <property type="entry name" value="(Trans)glycosidases"/>
    <property type="match status" value="1"/>
</dbReference>
<dbReference type="SMART" id="SM00636">
    <property type="entry name" value="Glyco_18"/>
    <property type="match status" value="1"/>
</dbReference>
<feature type="compositionally biased region" description="Low complexity" evidence="3">
    <location>
        <begin position="494"/>
        <end position="513"/>
    </location>
</feature>
<dbReference type="AlphaFoldDB" id="A0A6P5LGI2"/>
<keyword evidence="1 4" id="KW-0732">Signal</keyword>
<feature type="domain" description="GH18" evidence="5">
    <location>
        <begin position="22"/>
        <end position="389"/>
    </location>
</feature>
<dbReference type="InterPro" id="IPR001223">
    <property type="entry name" value="Glyco_hydro18_cat"/>
</dbReference>
<name>A0A6P5LGI2_PHACI</name>
<dbReference type="FunFam" id="3.20.20.80:FF:000007">
    <property type="entry name" value="Acidic mammalian chitinase"/>
    <property type="match status" value="1"/>
</dbReference>
<evidence type="ECO:0000256" key="2">
    <source>
        <dbReference type="ARBA" id="ARBA00023157"/>
    </source>
</evidence>
<dbReference type="GO" id="GO:0005975">
    <property type="term" value="P:carbohydrate metabolic process"/>
    <property type="evidence" value="ECO:0007669"/>
    <property type="project" value="InterPro"/>
</dbReference>
<dbReference type="FunCoup" id="A0A6P5LGI2">
    <property type="interactions" value="22"/>
</dbReference>
<evidence type="ECO:0000313" key="6">
    <source>
        <dbReference type="Proteomes" id="UP000515140"/>
    </source>
</evidence>
<dbReference type="InterPro" id="IPR017853">
    <property type="entry name" value="GH"/>
</dbReference>
<dbReference type="CDD" id="cd02872">
    <property type="entry name" value="GH18_chitolectin_chitotriosidase"/>
    <property type="match status" value="1"/>
</dbReference>
<dbReference type="InterPro" id="IPR050314">
    <property type="entry name" value="Glycosyl_Hydrlase_18"/>
</dbReference>
<dbReference type="PANTHER" id="PTHR11177:SF248">
    <property type="entry name" value="CHITOTRIOSIDASE-1"/>
    <property type="match status" value="1"/>
</dbReference>
<feature type="region of interest" description="Disordered" evidence="3">
    <location>
        <begin position="468"/>
        <end position="552"/>
    </location>
</feature>
<dbReference type="GO" id="GO:0005576">
    <property type="term" value="C:extracellular region"/>
    <property type="evidence" value="ECO:0007669"/>
    <property type="project" value="TreeGrafter"/>
</dbReference>
<evidence type="ECO:0000256" key="3">
    <source>
        <dbReference type="SAM" id="MobiDB-lite"/>
    </source>
</evidence>
<dbReference type="Pfam" id="PF00704">
    <property type="entry name" value="Glyco_hydro_18"/>
    <property type="match status" value="1"/>
</dbReference>
<keyword evidence="2" id="KW-1015">Disulfide bond</keyword>
<dbReference type="KEGG" id="pcw:110218693"/>
<proteinExistence type="predicted"/>
<dbReference type="InterPro" id="IPR011583">
    <property type="entry name" value="Chitinase_II/V-like_cat"/>
</dbReference>
<reference evidence="7" key="1">
    <citation type="submission" date="2025-08" db="UniProtKB">
        <authorList>
            <consortium name="RefSeq"/>
        </authorList>
    </citation>
    <scope>IDENTIFICATION</scope>
    <source>
        <tissue evidence="7">Spleen</tissue>
    </source>
</reference>
<dbReference type="RefSeq" id="XP_020857197.1">
    <property type="nucleotide sequence ID" value="XM_021001538.1"/>
</dbReference>
<dbReference type="SUPFAM" id="SSF54556">
    <property type="entry name" value="Chitinase insertion domain"/>
    <property type="match status" value="1"/>
</dbReference>
<organism evidence="6 7">
    <name type="scientific">Phascolarctos cinereus</name>
    <name type="common">Koala</name>
    <dbReference type="NCBI Taxonomy" id="38626"/>
    <lineage>
        <taxon>Eukaryota</taxon>
        <taxon>Metazoa</taxon>
        <taxon>Chordata</taxon>
        <taxon>Craniata</taxon>
        <taxon>Vertebrata</taxon>
        <taxon>Euteleostomi</taxon>
        <taxon>Mammalia</taxon>
        <taxon>Metatheria</taxon>
        <taxon>Diprotodontia</taxon>
        <taxon>Phascolarctidae</taxon>
        <taxon>Phascolarctos</taxon>
    </lineage>
</organism>
<evidence type="ECO:0000259" key="5">
    <source>
        <dbReference type="PROSITE" id="PS51910"/>
    </source>
</evidence>
<dbReference type="GO" id="GO:0004568">
    <property type="term" value="F:chitinase activity"/>
    <property type="evidence" value="ECO:0007669"/>
    <property type="project" value="TreeGrafter"/>
</dbReference>
<dbReference type="GO" id="GO:0006032">
    <property type="term" value="P:chitin catabolic process"/>
    <property type="evidence" value="ECO:0007669"/>
    <property type="project" value="TreeGrafter"/>
</dbReference>
<dbReference type="PROSITE" id="PS51910">
    <property type="entry name" value="GH18_2"/>
    <property type="match status" value="1"/>
</dbReference>
<dbReference type="FunFam" id="3.10.50.10:FF:000001">
    <property type="entry name" value="Chitinase 3-like 1"/>
    <property type="match status" value="1"/>
</dbReference>
<feature type="compositionally biased region" description="Polar residues" evidence="3">
    <location>
        <begin position="468"/>
        <end position="493"/>
    </location>
</feature>
<dbReference type="GO" id="GO:0008061">
    <property type="term" value="F:chitin binding"/>
    <property type="evidence" value="ECO:0007669"/>
    <property type="project" value="InterPro"/>
</dbReference>
<evidence type="ECO:0000256" key="4">
    <source>
        <dbReference type="SAM" id="SignalP"/>
    </source>
</evidence>
<dbReference type="Gene3D" id="3.20.20.80">
    <property type="entry name" value="Glycosidases"/>
    <property type="match status" value="1"/>
</dbReference>
<dbReference type="PANTHER" id="PTHR11177">
    <property type="entry name" value="CHITINASE"/>
    <property type="match status" value="1"/>
</dbReference>
<dbReference type="InterPro" id="IPR029070">
    <property type="entry name" value="Chitinase_insertion_sf"/>
</dbReference>